<organism evidence="2 3">
    <name type="scientific">Sesamum angolense</name>
    <dbReference type="NCBI Taxonomy" id="2727404"/>
    <lineage>
        <taxon>Eukaryota</taxon>
        <taxon>Viridiplantae</taxon>
        <taxon>Streptophyta</taxon>
        <taxon>Embryophyta</taxon>
        <taxon>Tracheophyta</taxon>
        <taxon>Spermatophyta</taxon>
        <taxon>Magnoliopsida</taxon>
        <taxon>eudicotyledons</taxon>
        <taxon>Gunneridae</taxon>
        <taxon>Pentapetalae</taxon>
        <taxon>asterids</taxon>
        <taxon>lamiids</taxon>
        <taxon>Lamiales</taxon>
        <taxon>Pedaliaceae</taxon>
        <taxon>Sesamum</taxon>
    </lineage>
</organism>
<feature type="compositionally biased region" description="Basic and acidic residues" evidence="1">
    <location>
        <begin position="9"/>
        <end position="21"/>
    </location>
</feature>
<protein>
    <submittedName>
        <fullName evidence="2">Uncharacterized protein</fullName>
    </submittedName>
</protein>
<reference evidence="2" key="1">
    <citation type="submission" date="2020-06" db="EMBL/GenBank/DDBJ databases">
        <authorList>
            <person name="Li T."/>
            <person name="Hu X."/>
            <person name="Zhang T."/>
            <person name="Song X."/>
            <person name="Zhang H."/>
            <person name="Dai N."/>
            <person name="Sheng W."/>
            <person name="Hou X."/>
            <person name="Wei L."/>
        </authorList>
    </citation>
    <scope>NUCLEOTIDE SEQUENCE</scope>
    <source>
        <strain evidence="2">K16</strain>
        <tissue evidence="2">Leaf</tissue>
    </source>
</reference>
<evidence type="ECO:0000313" key="2">
    <source>
        <dbReference type="EMBL" id="KAK4383119.1"/>
    </source>
</evidence>
<sequence>MMDLELALREDSPHTLTDKSTSKQKRKKEQWEKSNRICAMILKKSILEAFRGTMSETLTKAKDFLEHIEKRFVKNEKAKTDTVASFNESLHLRVQVSKVPQLCYFFESGYARIYEDVRSRQYHRTPIQETVKEEQTPTPPEPLSLRRSTRERRNDIRMMEDDPINYHQAMDYSNSQKWNDVMNEEIKSMKDNDVQELVQFPHGAKLIGCK</sequence>
<dbReference type="AlphaFoldDB" id="A0AAE1T7U8"/>
<feature type="region of interest" description="Disordered" evidence="1">
    <location>
        <begin position="9"/>
        <end position="31"/>
    </location>
</feature>
<comment type="caution">
    <text evidence="2">The sequence shown here is derived from an EMBL/GenBank/DDBJ whole genome shotgun (WGS) entry which is preliminary data.</text>
</comment>
<gene>
    <name evidence="2" type="ORF">Sango_2808200</name>
</gene>
<evidence type="ECO:0000256" key="1">
    <source>
        <dbReference type="SAM" id="MobiDB-lite"/>
    </source>
</evidence>
<proteinExistence type="predicted"/>
<name>A0AAE1T7U8_9LAMI</name>
<keyword evidence="3" id="KW-1185">Reference proteome</keyword>
<dbReference type="EMBL" id="JACGWL010000608">
    <property type="protein sequence ID" value="KAK4383119.1"/>
    <property type="molecule type" value="Genomic_DNA"/>
</dbReference>
<dbReference type="Proteomes" id="UP001289374">
    <property type="component" value="Unassembled WGS sequence"/>
</dbReference>
<feature type="region of interest" description="Disordered" evidence="1">
    <location>
        <begin position="126"/>
        <end position="152"/>
    </location>
</feature>
<reference evidence="2" key="2">
    <citation type="journal article" date="2024" name="Plant">
        <title>Genomic evolution and insights into agronomic trait innovations of Sesamum species.</title>
        <authorList>
            <person name="Miao H."/>
            <person name="Wang L."/>
            <person name="Qu L."/>
            <person name="Liu H."/>
            <person name="Sun Y."/>
            <person name="Le M."/>
            <person name="Wang Q."/>
            <person name="Wei S."/>
            <person name="Zheng Y."/>
            <person name="Lin W."/>
            <person name="Duan Y."/>
            <person name="Cao H."/>
            <person name="Xiong S."/>
            <person name="Wang X."/>
            <person name="Wei L."/>
            <person name="Li C."/>
            <person name="Ma Q."/>
            <person name="Ju M."/>
            <person name="Zhao R."/>
            <person name="Li G."/>
            <person name="Mu C."/>
            <person name="Tian Q."/>
            <person name="Mei H."/>
            <person name="Zhang T."/>
            <person name="Gao T."/>
            <person name="Zhang H."/>
        </authorList>
    </citation>
    <scope>NUCLEOTIDE SEQUENCE</scope>
    <source>
        <strain evidence="2">K16</strain>
    </source>
</reference>
<evidence type="ECO:0000313" key="3">
    <source>
        <dbReference type="Proteomes" id="UP001289374"/>
    </source>
</evidence>
<accession>A0AAE1T7U8</accession>